<feature type="transmembrane region" description="Helical" evidence="2">
    <location>
        <begin position="273"/>
        <end position="295"/>
    </location>
</feature>
<dbReference type="Proteomes" id="UP000256964">
    <property type="component" value="Unassembled WGS sequence"/>
</dbReference>
<dbReference type="AlphaFoldDB" id="A0A371DTD2"/>
<keyword evidence="2" id="KW-0472">Membrane</keyword>
<dbReference type="CDD" id="cd12087">
    <property type="entry name" value="TM_EGFR-like"/>
    <property type="match status" value="1"/>
</dbReference>
<feature type="chain" id="PRO_5016713301" description="Dystroglycan-type cadherin-like domain-containing protein" evidence="3">
    <location>
        <begin position="23"/>
        <end position="510"/>
    </location>
</feature>
<keyword evidence="2" id="KW-1133">Transmembrane helix</keyword>
<protein>
    <recommendedName>
        <fullName evidence="6">Dystroglycan-type cadherin-like domain-containing protein</fullName>
    </recommendedName>
</protein>
<dbReference type="STRING" id="139420.A0A371DTD2"/>
<evidence type="ECO:0000256" key="2">
    <source>
        <dbReference type="SAM" id="Phobius"/>
    </source>
</evidence>
<reference evidence="4 5" key="1">
    <citation type="journal article" date="2018" name="Biotechnol. Biofuels">
        <title>Integrative visual omics of the white-rot fungus Polyporus brumalis exposes the biotechnological potential of its oxidative enzymes for delignifying raw plant biomass.</title>
        <authorList>
            <person name="Miyauchi S."/>
            <person name="Rancon A."/>
            <person name="Drula E."/>
            <person name="Hage H."/>
            <person name="Chaduli D."/>
            <person name="Favel A."/>
            <person name="Grisel S."/>
            <person name="Henrissat B."/>
            <person name="Herpoel-Gimbert I."/>
            <person name="Ruiz-Duenas F.J."/>
            <person name="Chevret D."/>
            <person name="Hainaut M."/>
            <person name="Lin J."/>
            <person name="Wang M."/>
            <person name="Pangilinan J."/>
            <person name="Lipzen A."/>
            <person name="Lesage-Meessen L."/>
            <person name="Navarro D."/>
            <person name="Riley R."/>
            <person name="Grigoriev I.V."/>
            <person name="Zhou S."/>
            <person name="Raouche S."/>
            <person name="Rosso M.N."/>
        </authorList>
    </citation>
    <scope>NUCLEOTIDE SEQUENCE [LARGE SCALE GENOMIC DNA]</scope>
    <source>
        <strain evidence="4 5">BRFM 1820</strain>
    </source>
</reference>
<evidence type="ECO:0000256" key="3">
    <source>
        <dbReference type="SAM" id="SignalP"/>
    </source>
</evidence>
<keyword evidence="2" id="KW-0812">Transmembrane</keyword>
<feature type="region of interest" description="Disordered" evidence="1">
    <location>
        <begin position="458"/>
        <end position="510"/>
    </location>
</feature>
<evidence type="ECO:0000256" key="1">
    <source>
        <dbReference type="SAM" id="MobiDB-lite"/>
    </source>
</evidence>
<dbReference type="OrthoDB" id="2591431at2759"/>
<dbReference type="EMBL" id="KZ857381">
    <property type="protein sequence ID" value="RDX55754.1"/>
    <property type="molecule type" value="Genomic_DNA"/>
</dbReference>
<evidence type="ECO:0000313" key="4">
    <source>
        <dbReference type="EMBL" id="RDX55754.1"/>
    </source>
</evidence>
<accession>A0A371DTD2</accession>
<feature type="compositionally biased region" description="Low complexity" evidence="1">
    <location>
        <begin position="242"/>
        <end position="269"/>
    </location>
</feature>
<proteinExistence type="predicted"/>
<keyword evidence="3" id="KW-0732">Signal</keyword>
<feature type="region of interest" description="Disordered" evidence="1">
    <location>
        <begin position="363"/>
        <end position="395"/>
    </location>
</feature>
<sequence length="510" mass="53496">MRTPWPGFLSIVLLLWPLQAYAANFTFSYSKATQCDDFQVSWTGGTAPFQLTIVPSFGTPRTTKIPDGSFSNSRGSFTTTMNMPKGQQIVVVMSDATGFGSGGVTPVITVGPTVSKTACDTSDPGVDFTYEANSALAQCRTYTFSLYKDAVQPIQITGIVPGGSTFILNPPRGPLSFDWVADIAANTELVFFMTDANNRQGGSTQFASVLLSDDKTCLDKNSPASVAHPPSMTATSKAAAGTKPSTHTQTSTSSATSSPDSVDPSKSSPAGTLAAAIVGTLVALVVLGSLIWFYLRRRNGGGFLGRKFQKQEVDLMKGDPGLPPHQSLSPYPLYPTDNFGDGATPHSSVNLLHRRPSADAASTLNFARPPNTATTAQFPPATRPDSMHDPSLYGNGSGYGGASQYGAAAAAAVYGGVRPEGSVASWDQSITSSAAQRKAAQAGVPTYQTPARFILHTDIEDDLPPPPVDEVIELPPQYSERRAPPPGAGASGAGQEDHHPPASPSGLPYR</sequence>
<gene>
    <name evidence="4" type="ORF">OH76DRAFT_1451931</name>
</gene>
<evidence type="ECO:0008006" key="6">
    <source>
        <dbReference type="Google" id="ProtNLM"/>
    </source>
</evidence>
<keyword evidence="5" id="KW-1185">Reference proteome</keyword>
<organism evidence="4 5">
    <name type="scientific">Lentinus brumalis</name>
    <dbReference type="NCBI Taxonomy" id="2498619"/>
    <lineage>
        <taxon>Eukaryota</taxon>
        <taxon>Fungi</taxon>
        <taxon>Dikarya</taxon>
        <taxon>Basidiomycota</taxon>
        <taxon>Agaricomycotina</taxon>
        <taxon>Agaricomycetes</taxon>
        <taxon>Polyporales</taxon>
        <taxon>Polyporaceae</taxon>
        <taxon>Lentinus</taxon>
    </lineage>
</organism>
<evidence type="ECO:0000313" key="5">
    <source>
        <dbReference type="Proteomes" id="UP000256964"/>
    </source>
</evidence>
<name>A0A371DTD2_9APHY</name>
<feature type="signal peptide" evidence="3">
    <location>
        <begin position="1"/>
        <end position="22"/>
    </location>
</feature>
<feature type="compositionally biased region" description="Polar residues" evidence="1">
    <location>
        <begin position="363"/>
        <end position="377"/>
    </location>
</feature>
<feature type="region of interest" description="Disordered" evidence="1">
    <location>
        <begin position="221"/>
        <end position="269"/>
    </location>
</feature>